<protein>
    <submittedName>
        <fullName evidence="1">Uncharacterized protein</fullName>
    </submittedName>
</protein>
<dbReference type="Proteomes" id="UP000184048">
    <property type="component" value="Unassembled WGS sequence"/>
</dbReference>
<evidence type="ECO:0000313" key="2">
    <source>
        <dbReference type="Proteomes" id="UP000184048"/>
    </source>
</evidence>
<keyword evidence="2" id="KW-1185">Reference proteome</keyword>
<dbReference type="AlphaFoldDB" id="A0A1M4WTA4"/>
<organism evidence="1 2">
    <name type="scientific">Flavisolibacter ginsengisoli DSM 18119</name>
    <dbReference type="NCBI Taxonomy" id="1121884"/>
    <lineage>
        <taxon>Bacteria</taxon>
        <taxon>Pseudomonadati</taxon>
        <taxon>Bacteroidota</taxon>
        <taxon>Chitinophagia</taxon>
        <taxon>Chitinophagales</taxon>
        <taxon>Chitinophagaceae</taxon>
        <taxon>Flavisolibacter</taxon>
    </lineage>
</organism>
<gene>
    <name evidence="1" type="ORF">SAMN02745131_01214</name>
</gene>
<dbReference type="EMBL" id="FQUU01000004">
    <property type="protein sequence ID" value="SHE84430.1"/>
    <property type="molecule type" value="Genomic_DNA"/>
</dbReference>
<reference evidence="1 2" key="1">
    <citation type="submission" date="2016-11" db="EMBL/GenBank/DDBJ databases">
        <authorList>
            <person name="Jaros S."/>
            <person name="Januszkiewicz K."/>
            <person name="Wedrychowicz H."/>
        </authorList>
    </citation>
    <scope>NUCLEOTIDE SEQUENCE [LARGE SCALE GENOMIC DNA]</scope>
    <source>
        <strain evidence="1 2">DSM 18119</strain>
    </source>
</reference>
<dbReference type="RefSeq" id="WP_072834437.1">
    <property type="nucleotide sequence ID" value="NZ_FQUU01000004.1"/>
</dbReference>
<proteinExistence type="predicted"/>
<name>A0A1M4WTA4_9BACT</name>
<dbReference type="OrthoDB" id="9932112at2"/>
<evidence type="ECO:0000313" key="1">
    <source>
        <dbReference type="EMBL" id="SHE84430.1"/>
    </source>
</evidence>
<accession>A0A1M4WTA4</accession>
<sequence>MEEKVRFWEKLFLCVIDELRKRQNGTLYDIIRASGLLRQLFIDGDKSLIHRANKKECLKIKFLVRDNSSELYKMPDKWWGRLYPINRKIPIELSLNKFLKWPICIYEEHTYTVYDLIDYFSHFLGGIHAGLPSDEKQNTFTLIHKAYPHIKDMPSISLYGILEVSICALKPLEDAIKGRTNTGGLEP</sequence>